<name>A0A0H2XY31_BURO1</name>
<keyword evidence="1" id="KW-0732">Signal</keyword>
<sequence precursor="true">MQMIMSIFRAVVRWFGIFSLMTVSAAFLVACGGGDSGSGETGANSSGASDGNTGNTAIITVARGVARVVNIPTVNIKICAPGTSRCQVVSNVLVDTASYGLRIVRDAIPSVIGSLPKTTTSDGATLSECGKFVSSCTWGTVRTIDLAIGDERASSLPVQIIGDLGTDNVPSSCTNGNESANSATALGANGILGIGPAPYDCGAPCVKVASLSNYYACADGNSSCEQVTVPLSQQISNPVGQFAVDNNGVIVQMPQISEDGRESATGSLIFGIGTQSNNAFGATTKLMSTTTGDVPGAFLSRKVTAFFDTGSNANFFDDSSQITCTRNTQFYCPSTTTTYAATLVGLDGTVSMISLSVANADTLFSRSSTYAFNDVAGHFGSSSWLDLGLPYFYGRTIYFGLDRSAEGESAPYVAY</sequence>
<evidence type="ECO:0000256" key="1">
    <source>
        <dbReference type="SAM" id="SignalP"/>
    </source>
</evidence>
<feature type="chain" id="PRO_5002602205" description="PF11925 family protein" evidence="1">
    <location>
        <begin position="26"/>
        <end position="415"/>
    </location>
</feature>
<dbReference type="AlphaFoldDB" id="A0A0H2XY31"/>
<gene>
    <name evidence="2" type="ordered locus">Bcen_5080</name>
</gene>
<reference evidence="2" key="1">
    <citation type="submission" date="2006-05" db="EMBL/GenBank/DDBJ databases">
        <title>Complete sequence of chromosome 2 of Burkholderia cenocepacia AU 1054.</title>
        <authorList>
            <consortium name="US DOE Joint Genome Institute"/>
            <person name="Copeland A."/>
            <person name="Lucas S."/>
            <person name="Lapidus A."/>
            <person name="Barry K."/>
            <person name="Detter J.C."/>
            <person name="Glavina del Rio T."/>
            <person name="Hammon N."/>
            <person name="Israni S."/>
            <person name="Dalin E."/>
            <person name="Tice H."/>
            <person name="Pitluck S."/>
            <person name="Chain P."/>
            <person name="Malfatti S."/>
            <person name="Shin M."/>
            <person name="Vergez L."/>
            <person name="Schmutz J."/>
            <person name="Larimer F."/>
            <person name="Land M."/>
            <person name="Hauser L."/>
            <person name="Kyrpides N."/>
            <person name="Lykidis A."/>
            <person name="LiPuma J.J."/>
            <person name="Konstantinidis K."/>
            <person name="Tiedje J.M."/>
            <person name="Richardson P."/>
        </authorList>
    </citation>
    <scope>NUCLEOTIDE SEQUENCE [LARGE SCALE GENOMIC DNA]</scope>
    <source>
        <strain evidence="2">AU 1054</strain>
    </source>
</reference>
<feature type="signal peptide" evidence="1">
    <location>
        <begin position="1"/>
        <end position="25"/>
    </location>
</feature>
<proteinExistence type="predicted"/>
<organism evidence="2">
    <name type="scientific">Burkholderia orbicola (strain AU 1054)</name>
    <dbReference type="NCBI Taxonomy" id="331271"/>
    <lineage>
        <taxon>Bacteria</taxon>
        <taxon>Pseudomonadati</taxon>
        <taxon>Pseudomonadota</taxon>
        <taxon>Betaproteobacteria</taxon>
        <taxon>Burkholderiales</taxon>
        <taxon>Burkholderiaceae</taxon>
        <taxon>Burkholderia</taxon>
        <taxon>Burkholderia cepacia complex</taxon>
        <taxon>Burkholderia orbicola</taxon>
    </lineage>
</organism>
<dbReference type="EMBL" id="CP000379">
    <property type="protein sequence ID" value="ABF79954.1"/>
    <property type="molecule type" value="Genomic_DNA"/>
</dbReference>
<protein>
    <recommendedName>
        <fullName evidence="3">PF11925 family protein</fullName>
    </recommendedName>
</protein>
<evidence type="ECO:0000313" key="2">
    <source>
        <dbReference type="EMBL" id="ABF79954.1"/>
    </source>
</evidence>
<dbReference type="HOGENOM" id="CLU_036877_1_0_4"/>
<evidence type="ECO:0008006" key="3">
    <source>
        <dbReference type="Google" id="ProtNLM"/>
    </source>
</evidence>
<dbReference type="InterPro" id="IPR021847">
    <property type="entry name" value="DUF3443"/>
</dbReference>
<dbReference type="Pfam" id="PF11925">
    <property type="entry name" value="DUF3443"/>
    <property type="match status" value="1"/>
</dbReference>
<accession>A0A0H2XY31</accession>